<evidence type="ECO:0000313" key="3">
    <source>
        <dbReference type="Proteomes" id="UP000494040"/>
    </source>
</evidence>
<reference evidence="2" key="1">
    <citation type="submission" date="2022-01" db="UniProtKB">
        <authorList>
            <consortium name="EnsemblMetazoa"/>
        </authorList>
    </citation>
    <scope>IDENTIFICATION</scope>
</reference>
<sequence length="111" mass="12015">MESAKRHTLEKIVLPFWQIVCSVMSLALATFTAVCLAFIALALDKSRPGAALTEEDLYPLGPMNHHQSGKETGFAALMTTPQKANGDCTLSDTELAAESEMENMNENILAT</sequence>
<name>A0A8I6RN33_CIMLE</name>
<evidence type="ECO:0000256" key="1">
    <source>
        <dbReference type="SAM" id="Phobius"/>
    </source>
</evidence>
<evidence type="ECO:0000313" key="2">
    <source>
        <dbReference type="EnsemblMetazoa" id="XP_014246677.1"/>
    </source>
</evidence>
<dbReference type="EnsemblMetazoa" id="XM_014391191.2">
    <property type="protein sequence ID" value="XP_014246677.1"/>
    <property type="gene ID" value="LOC106665037"/>
</dbReference>
<organism evidence="2 3">
    <name type="scientific">Cimex lectularius</name>
    <name type="common">Bed bug</name>
    <name type="synonym">Acanthia lectularia</name>
    <dbReference type="NCBI Taxonomy" id="79782"/>
    <lineage>
        <taxon>Eukaryota</taxon>
        <taxon>Metazoa</taxon>
        <taxon>Ecdysozoa</taxon>
        <taxon>Arthropoda</taxon>
        <taxon>Hexapoda</taxon>
        <taxon>Insecta</taxon>
        <taxon>Pterygota</taxon>
        <taxon>Neoptera</taxon>
        <taxon>Paraneoptera</taxon>
        <taxon>Hemiptera</taxon>
        <taxon>Heteroptera</taxon>
        <taxon>Panheteroptera</taxon>
        <taxon>Cimicomorpha</taxon>
        <taxon>Cimicidae</taxon>
        <taxon>Cimex</taxon>
    </lineage>
</organism>
<dbReference type="AlphaFoldDB" id="A0A8I6RN33"/>
<keyword evidence="3" id="KW-1185">Reference proteome</keyword>
<protein>
    <submittedName>
        <fullName evidence="2">Uncharacterized protein</fullName>
    </submittedName>
</protein>
<keyword evidence="1" id="KW-0812">Transmembrane</keyword>
<feature type="transmembrane region" description="Helical" evidence="1">
    <location>
        <begin position="16"/>
        <end position="43"/>
    </location>
</feature>
<keyword evidence="1" id="KW-0472">Membrane</keyword>
<dbReference type="KEGG" id="clec:106665037"/>
<dbReference type="GeneID" id="106665037"/>
<keyword evidence="1" id="KW-1133">Transmembrane helix</keyword>
<accession>A0A8I6RN33</accession>
<dbReference type="Proteomes" id="UP000494040">
    <property type="component" value="Unassembled WGS sequence"/>
</dbReference>
<dbReference type="RefSeq" id="XP_014246677.1">
    <property type="nucleotide sequence ID" value="XM_014391191.2"/>
</dbReference>
<proteinExistence type="predicted"/>